<dbReference type="InterPro" id="IPR036397">
    <property type="entry name" value="RNaseH_sf"/>
</dbReference>
<feature type="region of interest" description="Disordered" evidence="1">
    <location>
        <begin position="694"/>
        <end position="723"/>
    </location>
</feature>
<dbReference type="EMBL" id="JAJJMO010000001">
    <property type="protein sequence ID" value="MCC9072481.1"/>
    <property type="molecule type" value="Genomic_DNA"/>
</dbReference>
<protein>
    <submittedName>
        <fullName evidence="3">Transposase family protein</fullName>
    </submittedName>
</protein>
<dbReference type="Gene3D" id="3.30.420.10">
    <property type="entry name" value="Ribonuclease H-like superfamily/Ribonuclease H"/>
    <property type="match status" value="1"/>
</dbReference>
<evidence type="ECO:0000256" key="1">
    <source>
        <dbReference type="SAM" id="MobiDB-lite"/>
    </source>
</evidence>
<keyword evidence="4" id="KW-1185">Reference proteome</keyword>
<dbReference type="RefSeq" id="WP_229989320.1">
    <property type="nucleotide sequence ID" value="NZ_JAJJMO010000001.1"/>
</dbReference>
<evidence type="ECO:0000259" key="2">
    <source>
        <dbReference type="Pfam" id="PF00665"/>
    </source>
</evidence>
<organism evidence="3 4">
    <name type="scientific">Flavobacterium pisciphilum</name>
    <dbReference type="NCBI Taxonomy" id="2893755"/>
    <lineage>
        <taxon>Bacteria</taxon>
        <taxon>Pseudomonadati</taxon>
        <taxon>Bacteroidota</taxon>
        <taxon>Flavobacteriia</taxon>
        <taxon>Flavobacteriales</taxon>
        <taxon>Flavobacteriaceae</taxon>
        <taxon>Flavobacterium</taxon>
    </lineage>
</organism>
<sequence>MQLLPNDILIRNYKDGETLWVSQRLVLQVCQVTEEYLRTRARALFKKSVQKGYKYGDFLPNTGSAWRWGKVNGTFYYDYDCLPDRKPTHYRSTFGAKHELLQAYEALQSADKSSKQNQVKNAIQTQVNSFIDNTDITYYMYGAMVGFNQKQAEQMATGRAWCLWIIKQLYNDNFKLLGINKKQDFYQVCTDMLAPLELEGFKINSAAYLRNKVNEFSLSGDLKEQLNFFISGKYGNDNAQIVGKYPLVDETTGQIYQFDIHQAMMFHLYMNPGGSSKEYIRTLWERDYCEDVQEFDLQPIAYRTFCHHLTRFNKSILTAKARHGEDHYKKHVQTYVTTERLQYAHSLFAGDGSGTINYKYKKANGKWSTMKLYVILITDVASRHISGWSVSPKGDHKETTEMMQEAVKMAIEYGGKQTMFEFISDNHGAFTSKESKSFLNLAFNKVRTIEAGNSQANPAETQFRLFKRSLKDIKNFLSTSWGTGIEGQANPDHINIDDMPTYEDAIIQMHELVKRWNTTKLRDGVAPVERFAIKHPNCAPLEPVVMRYLFAKHTKVDVSYMRGYVNVYRTKGYSETEQFQFEIPQFGGAGTEIIAKATGYTTGAEVKVVWDEDFADLYTLDEKFIMTCPRSIGASQSHAETDETKSNALGHLKGRKAKQTEFIDDFEASLNEVINDLGYTHAIALGANKETYNENQINNENNNLKNTTKQRVNRDFNSSDWSA</sequence>
<comment type="caution">
    <text evidence="3">The sequence shown here is derived from an EMBL/GenBank/DDBJ whole genome shotgun (WGS) entry which is preliminary data.</text>
</comment>
<dbReference type="SUPFAM" id="SSF53098">
    <property type="entry name" value="Ribonuclease H-like"/>
    <property type="match status" value="1"/>
</dbReference>
<evidence type="ECO:0000313" key="3">
    <source>
        <dbReference type="EMBL" id="MCC9072481.1"/>
    </source>
</evidence>
<gene>
    <name evidence="3" type="ORF">LNQ49_12895</name>
</gene>
<dbReference type="Pfam" id="PF00665">
    <property type="entry name" value="rve"/>
    <property type="match status" value="1"/>
</dbReference>
<dbReference type="InterPro" id="IPR012337">
    <property type="entry name" value="RNaseH-like_sf"/>
</dbReference>
<feature type="compositionally biased region" description="Low complexity" evidence="1">
    <location>
        <begin position="694"/>
        <end position="710"/>
    </location>
</feature>
<dbReference type="Proteomes" id="UP001430919">
    <property type="component" value="Unassembled WGS sequence"/>
</dbReference>
<dbReference type="InterPro" id="IPR001584">
    <property type="entry name" value="Integrase_cat-core"/>
</dbReference>
<accession>A0ABS8MUL6</accession>
<evidence type="ECO:0000313" key="4">
    <source>
        <dbReference type="Proteomes" id="UP001430919"/>
    </source>
</evidence>
<proteinExistence type="predicted"/>
<feature type="domain" description="Integrase catalytic" evidence="2">
    <location>
        <begin position="368"/>
        <end position="453"/>
    </location>
</feature>
<name>A0ABS8MUL6_9FLAO</name>
<reference evidence="3" key="1">
    <citation type="submission" date="2021-11" db="EMBL/GenBank/DDBJ databases">
        <title>Description of novel Flavobacterium species.</title>
        <authorList>
            <person name="Saticioglu I.B."/>
            <person name="Ay H."/>
            <person name="Altun S."/>
            <person name="Duman M."/>
        </authorList>
    </citation>
    <scope>NUCLEOTIDE SEQUENCE</scope>
    <source>
        <strain evidence="3">F-65</strain>
    </source>
</reference>